<dbReference type="PANTHER" id="PTHR30348">
    <property type="entry name" value="UNCHARACTERIZED PROTEIN YECE"/>
    <property type="match status" value="1"/>
</dbReference>
<dbReference type="Gene3D" id="3.20.20.410">
    <property type="entry name" value="Protein of unknown function UPF0759"/>
    <property type="match status" value="1"/>
</dbReference>
<name>A0A1G7Z9Q2_9MICO</name>
<dbReference type="PANTHER" id="PTHR30348:SF4">
    <property type="entry name" value="DUF72 DOMAIN-CONTAINING PROTEIN"/>
    <property type="match status" value="1"/>
</dbReference>
<dbReference type="Pfam" id="PF01904">
    <property type="entry name" value="DUF72"/>
    <property type="match status" value="1"/>
</dbReference>
<keyword evidence="2" id="KW-1185">Reference proteome</keyword>
<reference evidence="1 2" key="1">
    <citation type="submission" date="2016-10" db="EMBL/GenBank/DDBJ databases">
        <authorList>
            <person name="de Groot N.N."/>
        </authorList>
    </citation>
    <scope>NUCLEOTIDE SEQUENCE [LARGE SCALE GENOMIC DNA]</scope>
    <source>
        <strain evidence="1 2">DSM 23142</strain>
    </source>
</reference>
<sequence length="241" mass="27633">MARIGTSGWSYDHWQDVLYPPGLPPRDRLARYVEAFDTVELNASFYRWPTPGAFASWRRRLPSGFEMTVKAPRGLSHARRLFAPEEWIDRLTTGLHELAPVRGPLLVQLPPTMERDDERLAWFLGAVPSWMRPVLELRHPSWNDEAVFEILERHAAAYCVMSGAGLPCILRATTDFAYVRLHGPDEDWLYAGSYSDEHLGWWADRIREWQAQGRGVYAYFNNDGDGNAVRNARTLRSFVAG</sequence>
<dbReference type="InterPro" id="IPR036520">
    <property type="entry name" value="UPF0759_sf"/>
</dbReference>
<dbReference type="RefSeq" id="WP_091489262.1">
    <property type="nucleotide sequence ID" value="NZ_LT629692.1"/>
</dbReference>
<proteinExistence type="predicted"/>
<dbReference type="OrthoDB" id="9780310at2"/>
<dbReference type="SUPFAM" id="SSF117396">
    <property type="entry name" value="TM1631-like"/>
    <property type="match status" value="1"/>
</dbReference>
<dbReference type="EMBL" id="LT629692">
    <property type="protein sequence ID" value="SDH05325.1"/>
    <property type="molecule type" value="Genomic_DNA"/>
</dbReference>
<organism evidence="1 2">
    <name type="scientific">Microbacterium pygmaeum</name>
    <dbReference type="NCBI Taxonomy" id="370764"/>
    <lineage>
        <taxon>Bacteria</taxon>
        <taxon>Bacillati</taxon>
        <taxon>Actinomycetota</taxon>
        <taxon>Actinomycetes</taxon>
        <taxon>Micrococcales</taxon>
        <taxon>Microbacteriaceae</taxon>
        <taxon>Microbacterium</taxon>
    </lineage>
</organism>
<accession>A0A1G7Z9Q2</accession>
<evidence type="ECO:0000313" key="1">
    <source>
        <dbReference type="EMBL" id="SDH05325.1"/>
    </source>
</evidence>
<gene>
    <name evidence="1" type="ORF">SAMN04489810_1990</name>
</gene>
<dbReference type="InterPro" id="IPR002763">
    <property type="entry name" value="DUF72"/>
</dbReference>
<dbReference type="AlphaFoldDB" id="A0A1G7Z9Q2"/>
<evidence type="ECO:0000313" key="2">
    <source>
        <dbReference type="Proteomes" id="UP000199009"/>
    </source>
</evidence>
<protein>
    <submittedName>
        <fullName evidence="1">Uncharacterized conserved protein YecE, DUF72 family</fullName>
    </submittedName>
</protein>
<dbReference type="STRING" id="370764.SAMN04489810_1990"/>
<dbReference type="Proteomes" id="UP000199009">
    <property type="component" value="Chromosome I"/>
</dbReference>